<feature type="transmembrane region" description="Helical" evidence="1">
    <location>
        <begin position="41"/>
        <end position="63"/>
    </location>
</feature>
<reference evidence="3" key="1">
    <citation type="journal article" date="2019" name="Int. J. Syst. Evol. Microbiol.">
        <title>The Global Catalogue of Microorganisms (GCM) 10K type strain sequencing project: providing services to taxonomists for standard genome sequencing and annotation.</title>
        <authorList>
            <consortium name="The Broad Institute Genomics Platform"/>
            <consortium name="The Broad Institute Genome Sequencing Center for Infectious Disease"/>
            <person name="Wu L."/>
            <person name="Ma J."/>
        </authorList>
    </citation>
    <scope>NUCLEOTIDE SEQUENCE [LARGE SCALE GENOMIC DNA]</scope>
    <source>
        <strain evidence="3">ZS-22-S1</strain>
    </source>
</reference>
<dbReference type="RefSeq" id="WP_378059201.1">
    <property type="nucleotide sequence ID" value="NZ_JBHSIS010000017.1"/>
</dbReference>
<dbReference type="Proteomes" id="UP001595859">
    <property type="component" value="Unassembled WGS sequence"/>
</dbReference>
<protein>
    <submittedName>
        <fullName evidence="2">Uncharacterized protein</fullName>
    </submittedName>
</protein>
<name>A0ABV9S7P6_9PSEU</name>
<evidence type="ECO:0000313" key="2">
    <source>
        <dbReference type="EMBL" id="MFC4857217.1"/>
    </source>
</evidence>
<organism evidence="2 3">
    <name type="scientific">Actinophytocola glycyrrhizae</name>
    <dbReference type="NCBI Taxonomy" id="2044873"/>
    <lineage>
        <taxon>Bacteria</taxon>
        <taxon>Bacillati</taxon>
        <taxon>Actinomycetota</taxon>
        <taxon>Actinomycetes</taxon>
        <taxon>Pseudonocardiales</taxon>
        <taxon>Pseudonocardiaceae</taxon>
    </lineage>
</organism>
<evidence type="ECO:0000313" key="3">
    <source>
        <dbReference type="Proteomes" id="UP001595859"/>
    </source>
</evidence>
<comment type="caution">
    <text evidence="2">The sequence shown here is derived from an EMBL/GenBank/DDBJ whole genome shotgun (WGS) entry which is preliminary data.</text>
</comment>
<accession>A0ABV9S7P6</accession>
<keyword evidence="1" id="KW-0472">Membrane</keyword>
<sequence>MWSRYGDKRHLGFVLIGVLVFAALTALGYSGDFEDGMEEVIGGIVTGLFAVGLFFCLLAAVMFSARRHRMPGLAIDAAGVWWYRDRHATLVPWPAVAGVGVGHLRAPAVAAVGGSSLRQPKNHALDVFLVTPDLPAGSVLRAWSATEPAPAPTLPADRLRFVLPTGGDRRELQAAVARYAPKLWVGEYERKWTRLGMFGK</sequence>
<keyword evidence="1" id="KW-0812">Transmembrane</keyword>
<proteinExistence type="predicted"/>
<keyword evidence="1" id="KW-1133">Transmembrane helix</keyword>
<dbReference type="EMBL" id="JBHSIS010000017">
    <property type="protein sequence ID" value="MFC4857217.1"/>
    <property type="molecule type" value="Genomic_DNA"/>
</dbReference>
<gene>
    <name evidence="2" type="ORF">ACFPCV_27290</name>
</gene>
<feature type="transmembrane region" description="Helical" evidence="1">
    <location>
        <begin position="12"/>
        <end position="29"/>
    </location>
</feature>
<keyword evidence="3" id="KW-1185">Reference proteome</keyword>
<evidence type="ECO:0000256" key="1">
    <source>
        <dbReference type="SAM" id="Phobius"/>
    </source>
</evidence>